<evidence type="ECO:0000313" key="4">
    <source>
        <dbReference type="Proteomes" id="UP000694427"/>
    </source>
</evidence>
<evidence type="ECO:0000256" key="1">
    <source>
        <dbReference type="PIRSR" id="PIRSR642457-1"/>
    </source>
</evidence>
<dbReference type="InterPro" id="IPR001763">
    <property type="entry name" value="Rhodanese-like_dom"/>
</dbReference>
<reference evidence="3" key="1">
    <citation type="submission" date="2025-08" db="UniProtKB">
        <authorList>
            <consortium name="Ensembl"/>
        </authorList>
    </citation>
    <scope>IDENTIFICATION</scope>
</reference>
<dbReference type="InterPro" id="IPR036873">
    <property type="entry name" value="Rhodanese-like_dom_sf"/>
</dbReference>
<dbReference type="GO" id="GO:0050337">
    <property type="term" value="F:thiosulfate-thiol sulfurtransferase activity"/>
    <property type="evidence" value="ECO:0007669"/>
    <property type="project" value="InterPro"/>
</dbReference>
<dbReference type="AlphaFoldDB" id="A0A8C1GFM4"/>
<sequence>MKNKIKTKACTSLEKTQKKLSNGVLDKNIDNETGTYLGLGVPIYFSCLHLYWPCVLKKRACCCCFFFSFFLVENVESEMSLDTSEFQSKFGVVKPSLDSSELVFHCQVGRRGAVATEKARGLGFKNARNYAGGYREWSEKGGK</sequence>
<dbReference type="GO" id="GO:0070221">
    <property type="term" value="P:sulfide oxidation, using sulfide:quinone oxidoreductase"/>
    <property type="evidence" value="ECO:0007669"/>
    <property type="project" value="InterPro"/>
</dbReference>
<evidence type="ECO:0000259" key="2">
    <source>
        <dbReference type="PROSITE" id="PS50206"/>
    </source>
</evidence>
<protein>
    <recommendedName>
        <fullName evidence="2">Rhodanese domain-containing protein</fullName>
    </recommendedName>
</protein>
<dbReference type="PANTHER" id="PTHR45544">
    <property type="entry name" value="THIOSULFATE:GLUTATHIONE SULFURTRANSFERASE"/>
    <property type="match status" value="1"/>
</dbReference>
<organism evidence="3 4">
    <name type="scientific">Cyprinus carpio</name>
    <name type="common">Common carp</name>
    <dbReference type="NCBI Taxonomy" id="7962"/>
    <lineage>
        <taxon>Eukaryota</taxon>
        <taxon>Metazoa</taxon>
        <taxon>Chordata</taxon>
        <taxon>Craniata</taxon>
        <taxon>Vertebrata</taxon>
        <taxon>Euteleostomi</taxon>
        <taxon>Actinopterygii</taxon>
        <taxon>Neopterygii</taxon>
        <taxon>Teleostei</taxon>
        <taxon>Ostariophysi</taxon>
        <taxon>Cypriniformes</taxon>
        <taxon>Cyprinidae</taxon>
        <taxon>Cyprininae</taxon>
        <taxon>Cyprinus</taxon>
    </lineage>
</organism>
<reference evidence="3" key="2">
    <citation type="submission" date="2025-09" db="UniProtKB">
        <authorList>
            <consortium name="Ensembl"/>
        </authorList>
    </citation>
    <scope>IDENTIFICATION</scope>
</reference>
<name>A0A8C1GFM4_CYPCA</name>
<accession>A0A8C1GFM4</accession>
<dbReference type="PANTHER" id="PTHR45544:SF1">
    <property type="entry name" value="THIOSULFATE:GLUTATHIONE SULFURTRANSFERASE"/>
    <property type="match status" value="1"/>
</dbReference>
<proteinExistence type="predicted"/>
<dbReference type="Gene3D" id="3.40.250.10">
    <property type="entry name" value="Rhodanese-like domain"/>
    <property type="match status" value="1"/>
</dbReference>
<evidence type="ECO:0000313" key="3">
    <source>
        <dbReference type="Ensembl" id="ENSCCRP00010004366.1"/>
    </source>
</evidence>
<dbReference type="Pfam" id="PF00581">
    <property type="entry name" value="Rhodanese"/>
    <property type="match status" value="1"/>
</dbReference>
<dbReference type="PROSITE" id="PS50206">
    <property type="entry name" value="RHODANESE_3"/>
    <property type="match status" value="1"/>
</dbReference>
<feature type="active site" description="Cysteine persulfide intermediate" evidence="1">
    <location>
        <position position="106"/>
    </location>
</feature>
<dbReference type="SUPFAM" id="SSF52821">
    <property type="entry name" value="Rhodanese/Cell cycle control phosphatase"/>
    <property type="match status" value="1"/>
</dbReference>
<feature type="domain" description="Rhodanese" evidence="2">
    <location>
        <begin position="101"/>
        <end position="142"/>
    </location>
</feature>
<dbReference type="Proteomes" id="UP000694427">
    <property type="component" value="Unplaced"/>
</dbReference>
<dbReference type="Ensembl" id="ENSCCRT00010004711.1">
    <property type="protein sequence ID" value="ENSCCRP00010004366.1"/>
    <property type="gene ID" value="ENSCCRG00010001800.1"/>
</dbReference>
<dbReference type="InterPro" id="IPR042457">
    <property type="entry name" value="TSTD1_mml"/>
</dbReference>
<keyword evidence="4" id="KW-1185">Reference proteome</keyword>